<dbReference type="PANTHER" id="PTHR28255:SF1">
    <property type="entry name" value="UPF0303 PROTEIN YBR137W"/>
    <property type="match status" value="1"/>
</dbReference>
<gene>
    <name evidence="1" type="ORF">GO014_00125</name>
</gene>
<proteinExistence type="predicted"/>
<dbReference type="InterPro" id="IPR005624">
    <property type="entry name" value="PduO/GlcC-like"/>
</dbReference>
<evidence type="ECO:0000313" key="1">
    <source>
        <dbReference type="EMBL" id="MVS97432.1"/>
    </source>
</evidence>
<name>A0A7X3K1T2_9HYPH</name>
<evidence type="ECO:0000313" key="2">
    <source>
        <dbReference type="Proteomes" id="UP000438106"/>
    </source>
</evidence>
<dbReference type="EMBL" id="WQRF01000001">
    <property type="protein sequence ID" value="MVS97432.1"/>
    <property type="molecule type" value="Genomic_DNA"/>
</dbReference>
<keyword evidence="2" id="KW-1185">Reference proteome</keyword>
<dbReference type="Proteomes" id="UP000438106">
    <property type="component" value="Unassembled WGS sequence"/>
</dbReference>
<dbReference type="Gene3D" id="3.30.450.150">
    <property type="entry name" value="Haem-degrading domain"/>
    <property type="match status" value="1"/>
</dbReference>
<dbReference type="InterPro" id="IPR038084">
    <property type="entry name" value="PduO/GlcC-like_sf"/>
</dbReference>
<dbReference type="AlphaFoldDB" id="A0A7X3K1T2"/>
<comment type="caution">
    <text evidence="1">The sequence shown here is derived from an EMBL/GenBank/DDBJ whole genome shotgun (WGS) entry which is preliminary data.</text>
</comment>
<dbReference type="SUPFAM" id="SSF143744">
    <property type="entry name" value="GlcG-like"/>
    <property type="match status" value="1"/>
</dbReference>
<sequence>MEELLDEETGLILNRFDYASAWQVGAYIQSVAAERELPIGIEVSHGHTPVFLALMPGATPDNVDWVRRKRSVALRFHHSSLYMRLLCESKNVNFHPRYRLPESDYAASGGGVPIHIKGVGVAGAVAVSGLPDVEDHRLAVAALRSLM</sequence>
<dbReference type="InterPro" id="IPR010371">
    <property type="entry name" value="YBR137W-like"/>
</dbReference>
<dbReference type="Pfam" id="PF03928">
    <property type="entry name" value="HbpS-like"/>
    <property type="match status" value="1"/>
</dbReference>
<reference evidence="1 2" key="1">
    <citation type="submission" date="2019-12" db="EMBL/GenBank/DDBJ databases">
        <title>Devosia maris sp. nov., isolated from the deep seawater.</title>
        <authorList>
            <person name="Liu Y."/>
        </authorList>
    </citation>
    <scope>NUCLEOTIDE SEQUENCE [LARGE SCALE GENOMIC DNA]</scope>
    <source>
        <strain evidence="1 2">L53-10-65</strain>
    </source>
</reference>
<dbReference type="NCBIfam" id="NF002696">
    <property type="entry name" value="PRK02487.1-5"/>
    <property type="match status" value="1"/>
</dbReference>
<dbReference type="RefSeq" id="WP_157288638.1">
    <property type="nucleotide sequence ID" value="NZ_WQRF01000001.1"/>
</dbReference>
<organism evidence="1 2">
    <name type="scientific">Devosia marina</name>
    <dbReference type="NCBI Taxonomy" id="2683198"/>
    <lineage>
        <taxon>Bacteria</taxon>
        <taxon>Pseudomonadati</taxon>
        <taxon>Pseudomonadota</taxon>
        <taxon>Alphaproteobacteria</taxon>
        <taxon>Hyphomicrobiales</taxon>
        <taxon>Devosiaceae</taxon>
        <taxon>Devosia</taxon>
    </lineage>
</organism>
<dbReference type="PIRSF" id="PIRSF008757">
    <property type="entry name" value="UCP008757"/>
    <property type="match status" value="1"/>
</dbReference>
<accession>A0A7X3K1T2</accession>
<dbReference type="PANTHER" id="PTHR28255">
    <property type="match status" value="1"/>
</dbReference>
<protein>
    <submittedName>
        <fullName evidence="1">Heme-degrading domain-containing protein</fullName>
    </submittedName>
</protein>